<organism evidence="3 4">
    <name type="scientific">Luteipulveratus mongoliensis</name>
    <dbReference type="NCBI Taxonomy" id="571913"/>
    <lineage>
        <taxon>Bacteria</taxon>
        <taxon>Bacillati</taxon>
        <taxon>Actinomycetota</taxon>
        <taxon>Actinomycetes</taxon>
        <taxon>Micrococcales</taxon>
        <taxon>Dermacoccaceae</taxon>
        <taxon>Luteipulveratus</taxon>
    </lineage>
</organism>
<dbReference type="GO" id="GO:0016787">
    <property type="term" value="F:hydrolase activity"/>
    <property type="evidence" value="ECO:0007669"/>
    <property type="project" value="UniProtKB-KW"/>
</dbReference>
<dbReference type="Gene3D" id="3.40.50.850">
    <property type="entry name" value="Isochorismatase-like"/>
    <property type="match status" value="1"/>
</dbReference>
<dbReference type="Pfam" id="PF00857">
    <property type="entry name" value="Isochorismatase"/>
    <property type="match status" value="1"/>
</dbReference>
<keyword evidence="4" id="KW-1185">Reference proteome</keyword>
<dbReference type="PATRIC" id="fig|571913.6.peg.755"/>
<protein>
    <recommendedName>
        <fullName evidence="2">Isochorismatase-like domain-containing protein</fullName>
    </recommendedName>
</protein>
<dbReference type="STRING" id="571913.VV02_03675"/>
<dbReference type="RefSeq" id="WP_052589902.1">
    <property type="nucleotide sequence ID" value="NZ_CP011112.1"/>
</dbReference>
<dbReference type="CDD" id="cd00431">
    <property type="entry name" value="cysteine_hydrolases"/>
    <property type="match status" value="1"/>
</dbReference>
<dbReference type="SUPFAM" id="SSF52499">
    <property type="entry name" value="Isochorismatase-like hydrolases"/>
    <property type="match status" value="1"/>
</dbReference>
<proteinExistence type="predicted"/>
<gene>
    <name evidence="3" type="ORF">VV02_03675</name>
</gene>
<dbReference type="Proteomes" id="UP000066480">
    <property type="component" value="Chromosome"/>
</dbReference>
<accession>A0A0K1JEP1</accession>
<dbReference type="PANTHER" id="PTHR43540">
    <property type="entry name" value="PEROXYUREIDOACRYLATE/UREIDOACRYLATE AMIDOHYDROLASE-RELATED"/>
    <property type="match status" value="1"/>
</dbReference>
<dbReference type="InterPro" id="IPR000868">
    <property type="entry name" value="Isochorismatase-like_dom"/>
</dbReference>
<keyword evidence="1" id="KW-0378">Hydrolase</keyword>
<evidence type="ECO:0000313" key="4">
    <source>
        <dbReference type="Proteomes" id="UP000066480"/>
    </source>
</evidence>
<dbReference type="KEGG" id="lmoi:VV02_03675"/>
<dbReference type="EMBL" id="CP011112">
    <property type="protein sequence ID" value="AKU15171.1"/>
    <property type="molecule type" value="Genomic_DNA"/>
</dbReference>
<reference evidence="3 4" key="1">
    <citation type="submission" date="2015-03" db="EMBL/GenBank/DDBJ databases">
        <title>Luteipulveratus halotolerans sp. nov., a novel actinobacterium (Dermacoccaceae) from Sarawak, Malaysia.</title>
        <authorList>
            <person name="Juboi H."/>
            <person name="Basik A."/>
            <person name="Shamsul S.S."/>
            <person name="Arnold P."/>
            <person name="Schmitt E.K."/>
            <person name="Sanglier J.-J."/>
            <person name="Yeo T."/>
        </authorList>
    </citation>
    <scope>NUCLEOTIDE SEQUENCE [LARGE SCALE GENOMIC DNA]</scope>
    <source>
        <strain evidence="3 4">MN07-A0370</strain>
    </source>
</reference>
<sequence length="171" mass="18376">MTADVLVVIDAQQVFADPESPWGSPMFAEAWPHIEKRVRSYGARVVVTRFVAPAMPEGAWVPYYKEWPFALEPSDSQLYQLVPGLEGRQAVDETTFGKWGAKLRAAIADARSVELVGVATDCCVISTALPMADAGIAVTVPAEACAGSTPDNHAKALDVMALYGPLITVER</sequence>
<dbReference type="PANTHER" id="PTHR43540:SF1">
    <property type="entry name" value="ISOCHORISMATASE HYDROLASE"/>
    <property type="match status" value="1"/>
</dbReference>
<feature type="domain" description="Isochorismatase-like" evidence="2">
    <location>
        <begin position="5"/>
        <end position="170"/>
    </location>
</feature>
<evidence type="ECO:0000256" key="1">
    <source>
        <dbReference type="ARBA" id="ARBA00022801"/>
    </source>
</evidence>
<dbReference type="InterPro" id="IPR050272">
    <property type="entry name" value="Isochorismatase-like_hydrls"/>
</dbReference>
<evidence type="ECO:0000259" key="2">
    <source>
        <dbReference type="Pfam" id="PF00857"/>
    </source>
</evidence>
<dbReference type="OrthoDB" id="4426059at2"/>
<evidence type="ECO:0000313" key="3">
    <source>
        <dbReference type="EMBL" id="AKU15171.1"/>
    </source>
</evidence>
<name>A0A0K1JEP1_9MICO</name>
<dbReference type="InterPro" id="IPR036380">
    <property type="entry name" value="Isochorismatase-like_sf"/>
</dbReference>
<dbReference type="AlphaFoldDB" id="A0A0K1JEP1"/>